<reference evidence="3" key="1">
    <citation type="journal article" date="2019" name="Int. J. Syst. Evol. Microbiol.">
        <title>The Global Catalogue of Microorganisms (GCM) 10K type strain sequencing project: providing services to taxonomists for standard genome sequencing and annotation.</title>
        <authorList>
            <consortium name="The Broad Institute Genomics Platform"/>
            <consortium name="The Broad Institute Genome Sequencing Center for Infectious Disease"/>
            <person name="Wu L."/>
            <person name="Ma J."/>
        </authorList>
    </citation>
    <scope>NUCLEOTIDE SEQUENCE [LARGE SCALE GENOMIC DNA]</scope>
    <source>
        <strain evidence="3">CCUG 62215</strain>
    </source>
</reference>
<sequence>MNKTVQTILLVVGVILVGYGIYQMIAPEASIDIGPLNAEVQDNNNAYIAIALGVVALVGSFIGRKK</sequence>
<dbReference type="EMBL" id="JBHTJL010000003">
    <property type="protein sequence ID" value="MFD1061926.1"/>
    <property type="molecule type" value="Genomic_DNA"/>
</dbReference>
<comment type="caution">
    <text evidence="2">The sequence shown here is derived from an EMBL/GenBank/DDBJ whole genome shotgun (WGS) entry which is preliminary data.</text>
</comment>
<dbReference type="Proteomes" id="UP001597013">
    <property type="component" value="Unassembled WGS sequence"/>
</dbReference>
<evidence type="ECO:0000313" key="3">
    <source>
        <dbReference type="Proteomes" id="UP001597013"/>
    </source>
</evidence>
<name>A0ABW3N5U6_9FLAO</name>
<dbReference type="RefSeq" id="WP_386127292.1">
    <property type="nucleotide sequence ID" value="NZ_JBHTJL010000003.1"/>
</dbReference>
<feature type="transmembrane region" description="Helical" evidence="1">
    <location>
        <begin position="45"/>
        <end position="63"/>
    </location>
</feature>
<accession>A0ABW3N5U6</accession>
<keyword evidence="3" id="KW-1185">Reference proteome</keyword>
<keyword evidence="1" id="KW-0472">Membrane</keyword>
<keyword evidence="1" id="KW-1133">Transmembrane helix</keyword>
<proteinExistence type="predicted"/>
<feature type="transmembrane region" description="Helical" evidence="1">
    <location>
        <begin position="7"/>
        <end position="25"/>
    </location>
</feature>
<evidence type="ECO:0000313" key="2">
    <source>
        <dbReference type="EMBL" id="MFD1061926.1"/>
    </source>
</evidence>
<gene>
    <name evidence="2" type="ORF">ACFQ1Q_01610</name>
</gene>
<protein>
    <submittedName>
        <fullName evidence="2">Uncharacterized protein</fullName>
    </submittedName>
</protein>
<organism evidence="2 3">
    <name type="scientific">Winogradskyella litorisediminis</name>
    <dbReference type="NCBI Taxonomy" id="1156618"/>
    <lineage>
        <taxon>Bacteria</taxon>
        <taxon>Pseudomonadati</taxon>
        <taxon>Bacteroidota</taxon>
        <taxon>Flavobacteriia</taxon>
        <taxon>Flavobacteriales</taxon>
        <taxon>Flavobacteriaceae</taxon>
        <taxon>Winogradskyella</taxon>
    </lineage>
</organism>
<keyword evidence="1" id="KW-0812">Transmembrane</keyword>
<evidence type="ECO:0000256" key="1">
    <source>
        <dbReference type="SAM" id="Phobius"/>
    </source>
</evidence>